<protein>
    <submittedName>
        <fullName evidence="1">Uncharacterized protein</fullName>
    </submittedName>
</protein>
<evidence type="ECO:0000313" key="1">
    <source>
        <dbReference type="EMBL" id="JAH88758.1"/>
    </source>
</evidence>
<proteinExistence type="predicted"/>
<dbReference type="AlphaFoldDB" id="A0A0E9WH29"/>
<accession>A0A0E9WH29</accession>
<organism evidence="1">
    <name type="scientific">Anguilla anguilla</name>
    <name type="common">European freshwater eel</name>
    <name type="synonym">Muraena anguilla</name>
    <dbReference type="NCBI Taxonomy" id="7936"/>
    <lineage>
        <taxon>Eukaryota</taxon>
        <taxon>Metazoa</taxon>
        <taxon>Chordata</taxon>
        <taxon>Craniata</taxon>
        <taxon>Vertebrata</taxon>
        <taxon>Euteleostomi</taxon>
        <taxon>Actinopterygii</taxon>
        <taxon>Neopterygii</taxon>
        <taxon>Teleostei</taxon>
        <taxon>Anguilliformes</taxon>
        <taxon>Anguillidae</taxon>
        <taxon>Anguilla</taxon>
    </lineage>
</organism>
<sequence>MLPSSPYSTHNSCLIDSYLGGSFSYVPVPTVAGSSIGQCPVTLQPISRCSYPERLTQLLTQNLHYIHLYSWIYTEAMHVKYLAQG</sequence>
<dbReference type="EMBL" id="GBXM01019819">
    <property type="protein sequence ID" value="JAH88758.1"/>
    <property type="molecule type" value="Transcribed_RNA"/>
</dbReference>
<name>A0A0E9WH29_ANGAN</name>
<reference evidence="1" key="2">
    <citation type="journal article" date="2015" name="Fish Shellfish Immunol.">
        <title>Early steps in the European eel (Anguilla anguilla)-Vibrio vulnificus interaction in the gills: Role of the RtxA13 toxin.</title>
        <authorList>
            <person name="Callol A."/>
            <person name="Pajuelo D."/>
            <person name="Ebbesson L."/>
            <person name="Teles M."/>
            <person name="MacKenzie S."/>
            <person name="Amaro C."/>
        </authorList>
    </citation>
    <scope>NUCLEOTIDE SEQUENCE</scope>
</reference>
<reference evidence="1" key="1">
    <citation type="submission" date="2014-11" db="EMBL/GenBank/DDBJ databases">
        <authorList>
            <person name="Amaro Gonzalez C."/>
        </authorList>
    </citation>
    <scope>NUCLEOTIDE SEQUENCE</scope>
</reference>